<dbReference type="EMBL" id="LGRX02023057">
    <property type="protein sequence ID" value="KAK3254907.1"/>
    <property type="molecule type" value="Genomic_DNA"/>
</dbReference>
<dbReference type="Pfam" id="PF12166">
    <property type="entry name" value="Piezo_cap"/>
    <property type="match status" value="1"/>
</dbReference>
<dbReference type="GO" id="GO:0071260">
    <property type="term" value="P:cellular response to mechanical stimulus"/>
    <property type="evidence" value="ECO:0007669"/>
    <property type="project" value="TreeGrafter"/>
</dbReference>
<evidence type="ECO:0000313" key="5">
    <source>
        <dbReference type="Proteomes" id="UP001190700"/>
    </source>
</evidence>
<evidence type="ECO:0000259" key="2">
    <source>
        <dbReference type="Pfam" id="PF12166"/>
    </source>
</evidence>
<dbReference type="GO" id="GO:0042391">
    <property type="term" value="P:regulation of membrane potential"/>
    <property type="evidence" value="ECO:0007669"/>
    <property type="project" value="TreeGrafter"/>
</dbReference>
<dbReference type="GO" id="GO:0008381">
    <property type="term" value="F:mechanosensitive monoatomic ion channel activity"/>
    <property type="evidence" value="ECO:0007669"/>
    <property type="project" value="InterPro"/>
</dbReference>
<keyword evidence="1" id="KW-0472">Membrane</keyword>
<feature type="transmembrane region" description="Helical" evidence="1">
    <location>
        <begin position="49"/>
        <end position="67"/>
    </location>
</feature>
<feature type="transmembrane region" description="Helical" evidence="1">
    <location>
        <begin position="22"/>
        <end position="42"/>
    </location>
</feature>
<evidence type="ECO:0000313" key="4">
    <source>
        <dbReference type="EMBL" id="KAK3254907.1"/>
    </source>
</evidence>
<dbReference type="InterPro" id="IPR056770">
    <property type="entry name" value="Piezo_THU9_anchor"/>
</dbReference>
<sequence length="363" mass="41652">SKNNEVDALAESVRQSQLPTDYVLFLLTYSALMVFDRVVYLYSFKAGKVVYYFVTLVAATTWVMLIFNHRQSNRFSVTLIYITKLASLVLSARQIRCGFPPRTRQHFLMQSKDVITHFAFIVYRLTPFLYELRVLLDFACTPSALDLFDWLKLEDIRASLYQVAFRNKTRRRVLGKPQPAHQKFVCGWLLFFLLALIIGIPALAFSKANPSIGANPITAVKVNLTLVTATGIFPLYAGGNRCDMQDLEWADLEQEDGCEDETSKNAKVQEACVSVESDVLWQPTPPAEREFNESLARHNSSLKLYWTWTRNNPDDNKVVVGDSPEYPLDHAQAMAIMLRRDVHLPELYYRFWQLKAEGSPRPY</sequence>
<feature type="non-terminal residue" evidence="4">
    <location>
        <position position="1"/>
    </location>
</feature>
<dbReference type="InterPro" id="IPR027272">
    <property type="entry name" value="Piezo"/>
</dbReference>
<evidence type="ECO:0000256" key="1">
    <source>
        <dbReference type="SAM" id="Phobius"/>
    </source>
</evidence>
<dbReference type="GO" id="GO:0005261">
    <property type="term" value="F:monoatomic cation channel activity"/>
    <property type="evidence" value="ECO:0007669"/>
    <property type="project" value="TreeGrafter"/>
</dbReference>
<dbReference type="InterPro" id="IPR031334">
    <property type="entry name" value="Piezo_cap_dom"/>
</dbReference>
<accession>A0AAE0F8A4</accession>
<dbReference type="PANTHER" id="PTHR13167">
    <property type="entry name" value="PIEZO-TYPE MECHANOSENSITIVE ION CHANNEL COMPONENT"/>
    <property type="match status" value="1"/>
</dbReference>
<dbReference type="GO" id="GO:0016020">
    <property type="term" value="C:membrane"/>
    <property type="evidence" value="ECO:0007669"/>
    <property type="project" value="InterPro"/>
</dbReference>
<dbReference type="Pfam" id="PF24874">
    <property type="entry name" value="Piezo_THU9_anchor"/>
    <property type="match status" value="1"/>
</dbReference>
<evidence type="ECO:0008006" key="6">
    <source>
        <dbReference type="Google" id="ProtNLM"/>
    </source>
</evidence>
<dbReference type="Proteomes" id="UP001190700">
    <property type="component" value="Unassembled WGS sequence"/>
</dbReference>
<organism evidence="4 5">
    <name type="scientific">Cymbomonas tetramitiformis</name>
    <dbReference type="NCBI Taxonomy" id="36881"/>
    <lineage>
        <taxon>Eukaryota</taxon>
        <taxon>Viridiplantae</taxon>
        <taxon>Chlorophyta</taxon>
        <taxon>Pyramimonadophyceae</taxon>
        <taxon>Pyramimonadales</taxon>
        <taxon>Pyramimonadaceae</taxon>
        <taxon>Cymbomonas</taxon>
    </lineage>
</organism>
<feature type="transmembrane region" description="Helical" evidence="1">
    <location>
        <begin position="217"/>
        <end position="237"/>
    </location>
</feature>
<feature type="transmembrane region" description="Helical" evidence="1">
    <location>
        <begin position="184"/>
        <end position="205"/>
    </location>
</feature>
<dbReference type="PANTHER" id="PTHR13167:SF25">
    <property type="entry name" value="PIEZO-TYPE MECHANOSENSITIVE ION CHANNEL COMPONENT"/>
    <property type="match status" value="1"/>
</dbReference>
<dbReference type="AlphaFoldDB" id="A0AAE0F8A4"/>
<name>A0AAE0F8A4_9CHLO</name>
<keyword evidence="1" id="KW-0812">Transmembrane</keyword>
<gene>
    <name evidence="4" type="ORF">CYMTET_35895</name>
</gene>
<keyword evidence="1" id="KW-1133">Transmembrane helix</keyword>
<evidence type="ECO:0000259" key="3">
    <source>
        <dbReference type="Pfam" id="PF24874"/>
    </source>
</evidence>
<comment type="caution">
    <text evidence="4">The sequence shown here is derived from an EMBL/GenBank/DDBJ whole genome shotgun (WGS) entry which is preliminary data.</text>
</comment>
<protein>
    <recommendedName>
        <fullName evidence="6">Piezo non-specific cation channel R-Ras-binding domain-containing protein</fullName>
    </recommendedName>
</protein>
<proteinExistence type="predicted"/>
<reference evidence="4 5" key="1">
    <citation type="journal article" date="2015" name="Genome Biol. Evol.">
        <title>Comparative Genomics of a Bacterivorous Green Alga Reveals Evolutionary Causalities and Consequences of Phago-Mixotrophic Mode of Nutrition.</title>
        <authorList>
            <person name="Burns J.A."/>
            <person name="Paasch A."/>
            <person name="Narechania A."/>
            <person name="Kim E."/>
        </authorList>
    </citation>
    <scope>NUCLEOTIDE SEQUENCE [LARGE SCALE GENOMIC DNA]</scope>
    <source>
        <strain evidence="4 5">PLY_AMNH</strain>
    </source>
</reference>
<feature type="domain" description="Piezo non-specific cation channel cap" evidence="2">
    <location>
        <begin position="262"/>
        <end position="358"/>
    </location>
</feature>
<dbReference type="GO" id="GO:0050982">
    <property type="term" value="P:detection of mechanical stimulus"/>
    <property type="evidence" value="ECO:0007669"/>
    <property type="project" value="TreeGrafter"/>
</dbReference>
<keyword evidence="5" id="KW-1185">Reference proteome</keyword>
<feature type="domain" description="Piezo THU9 and anchor" evidence="3">
    <location>
        <begin position="6"/>
        <end position="206"/>
    </location>
</feature>